<reference evidence="1 2" key="1">
    <citation type="submission" date="2024-04" db="EMBL/GenBank/DDBJ databases">
        <title>Genome assembly C_amara_ONT_v2.</title>
        <authorList>
            <person name="Yant L."/>
            <person name="Moore C."/>
            <person name="Slenker M."/>
        </authorList>
    </citation>
    <scope>NUCLEOTIDE SEQUENCE [LARGE SCALE GENOMIC DNA]</scope>
    <source>
        <tissue evidence="1">Leaf</tissue>
    </source>
</reference>
<proteinExistence type="predicted"/>
<name>A0ABD1C5E2_CARAN</name>
<organism evidence="1 2">
    <name type="scientific">Cardamine amara subsp. amara</name>
    <dbReference type="NCBI Taxonomy" id="228776"/>
    <lineage>
        <taxon>Eukaryota</taxon>
        <taxon>Viridiplantae</taxon>
        <taxon>Streptophyta</taxon>
        <taxon>Embryophyta</taxon>
        <taxon>Tracheophyta</taxon>
        <taxon>Spermatophyta</taxon>
        <taxon>Magnoliopsida</taxon>
        <taxon>eudicotyledons</taxon>
        <taxon>Gunneridae</taxon>
        <taxon>Pentapetalae</taxon>
        <taxon>rosids</taxon>
        <taxon>malvids</taxon>
        <taxon>Brassicales</taxon>
        <taxon>Brassicaceae</taxon>
        <taxon>Cardamineae</taxon>
        <taxon>Cardamine</taxon>
    </lineage>
</organism>
<protein>
    <submittedName>
        <fullName evidence="1">Disease resistance protein</fullName>
    </submittedName>
</protein>
<gene>
    <name evidence="1" type="ORF">V5N11_001115</name>
</gene>
<evidence type="ECO:0000313" key="1">
    <source>
        <dbReference type="EMBL" id="KAL1224675.1"/>
    </source>
</evidence>
<dbReference type="EMBL" id="JBANAX010000049">
    <property type="protein sequence ID" value="KAL1224675.1"/>
    <property type="molecule type" value="Genomic_DNA"/>
</dbReference>
<evidence type="ECO:0000313" key="2">
    <source>
        <dbReference type="Proteomes" id="UP001558713"/>
    </source>
</evidence>
<comment type="caution">
    <text evidence="1">The sequence shown here is derived from an EMBL/GenBank/DDBJ whole genome shotgun (WGS) entry which is preliminary data.</text>
</comment>
<accession>A0ABD1C5E2</accession>
<dbReference type="AlphaFoldDB" id="A0ABD1C5E2"/>
<keyword evidence="2" id="KW-1185">Reference proteome</keyword>
<sequence>MYWVAEGLIKAQGSHEDSINEAITIVESLKDHCLLEEGAWKDIVKMHDIVHDFAIWIMSSSQNGCHSLVMAGTGLEEI</sequence>
<dbReference type="Proteomes" id="UP001558713">
    <property type="component" value="Unassembled WGS sequence"/>
</dbReference>